<keyword evidence="3" id="KW-1185">Reference proteome</keyword>
<sequence length="365" mass="42221">MFVKELGSWIEEVFQDAQIHRRKDFLYNLNGISNKLTFEAVNNNTEFDEFANSLRKMPKAPYLILYDSTNVDVVLNHVCNLQFIPNSLSRLVAISFDPNSHSVLKQKHPNIPNLLFDLTGHKKSISSLPDPRGYLSYSLVLLVHAQICASLAFRGIDFWSMHQDTLWTGSFDQLELESRYGNYNLILDTIGNETPYYFRNKDLACGATFFVRGGPVSYQFFQQVISFMLTFQSPDSTIMSYLCSHQGYKCKFLPHSISSSFNYFESPREMVPVLIQIDGGRKDGDSKMDVLKRQNLVFTFENGTCNEKAVRELRETIKTSFQSLIRQDWSLEENWFGSGVFFLRHLFNVDPGRRKVYLKAHYHII</sequence>
<reference evidence="2 3" key="1">
    <citation type="journal article" date="1998" name="Science">
        <title>Genome sequence of the nematode C. elegans: a platform for investigating biology.</title>
        <authorList>
            <consortium name="The C. elegans sequencing consortium"/>
            <person name="Sulson J.E."/>
            <person name="Waterston R."/>
        </authorList>
    </citation>
    <scope>NUCLEOTIDE SEQUENCE [LARGE SCALE GENOMIC DNA]</scope>
    <source>
        <strain evidence="2 3">Bristol N2</strain>
    </source>
</reference>
<proteinExistence type="predicted"/>
<dbReference type="AGR" id="WB:WBGene00021790"/>
<dbReference type="EMBL" id="BX284602">
    <property type="protein sequence ID" value="CCU83345.1"/>
    <property type="molecule type" value="Genomic_DNA"/>
</dbReference>
<evidence type="ECO:0000313" key="3">
    <source>
        <dbReference type="Proteomes" id="UP000001940"/>
    </source>
</evidence>
<dbReference type="Proteomes" id="UP000001940">
    <property type="component" value="Chromosome II"/>
</dbReference>
<accession>M1ZJZ6</accession>
<dbReference type="ExpressionAtlas" id="M1ZJZ6">
    <property type="expression patterns" value="baseline"/>
</dbReference>
<dbReference type="GeneID" id="190179"/>
<evidence type="ECO:0000313" key="2">
    <source>
        <dbReference type="EMBL" id="CCU83345.1"/>
    </source>
</evidence>
<dbReference type="PANTHER" id="PTHR31967">
    <property type="entry name" value="GROUNDHOG (HEDGEHOG-LIKE FAMILY)-RELATED"/>
    <property type="match status" value="1"/>
</dbReference>
<dbReference type="WormBase" id="Y51H7C.12b">
    <property type="protein sequence ID" value="CE48224"/>
    <property type="gene ID" value="WBGene00021790"/>
</dbReference>
<dbReference type="RefSeq" id="NP_001293529.1">
    <property type="nucleotide sequence ID" value="NM_001306600.1"/>
</dbReference>
<organism evidence="2 3">
    <name type="scientific">Caenorhabditis elegans</name>
    <dbReference type="NCBI Taxonomy" id="6239"/>
    <lineage>
        <taxon>Eukaryota</taxon>
        <taxon>Metazoa</taxon>
        <taxon>Ecdysozoa</taxon>
        <taxon>Nematoda</taxon>
        <taxon>Chromadorea</taxon>
        <taxon>Rhabditida</taxon>
        <taxon>Rhabditina</taxon>
        <taxon>Rhabditomorpha</taxon>
        <taxon>Rhabditoidea</taxon>
        <taxon>Rhabditidae</taxon>
        <taxon>Peloderinae</taxon>
        <taxon>Caenorhabditis</taxon>
    </lineage>
</organism>
<dbReference type="Pfam" id="PF03407">
    <property type="entry name" value="Nucleotid_trans"/>
    <property type="match status" value="1"/>
</dbReference>
<protein>
    <submittedName>
        <fullName evidence="2">Nucleotide-diphospho-sugar transferase domain-containing protein</fullName>
    </submittedName>
</protein>
<dbReference type="PANTHER" id="PTHR31967:SF11">
    <property type="entry name" value="NUCLEOTIDE-DIPHOSPHO-SUGAR TRANSFERASE DOMAIN-CONTAINING PROTEIN"/>
    <property type="match status" value="1"/>
</dbReference>
<dbReference type="CTD" id="190179"/>
<dbReference type="Bgee" id="WBGene00021790">
    <property type="expression patterns" value="Expressed in embryo and 2 other cell types or tissues"/>
</dbReference>
<name>M1ZJZ6_CAEEL</name>
<feature type="domain" description="Nucleotide-diphospho-sugar transferase" evidence="1">
    <location>
        <begin position="87"/>
        <end position="291"/>
    </location>
</feature>
<dbReference type="KEGG" id="cel:CELE_Y51H7C.12"/>
<keyword evidence="2" id="KW-0808">Transferase</keyword>
<gene>
    <name evidence="2" type="ORF">CELE_Y51H7C.12</name>
    <name evidence="2 4" type="ORF">Y51H7C.12</name>
</gene>
<dbReference type="AlphaFoldDB" id="M1ZJZ6"/>
<dbReference type="GO" id="GO:0016740">
    <property type="term" value="F:transferase activity"/>
    <property type="evidence" value="ECO:0007669"/>
    <property type="project" value="UniProtKB-KW"/>
</dbReference>
<evidence type="ECO:0000313" key="4">
    <source>
        <dbReference type="WormBase" id="Y51H7C.12b"/>
    </source>
</evidence>
<dbReference type="InterPro" id="IPR005069">
    <property type="entry name" value="Nucl-diP-sugar_transferase"/>
</dbReference>
<dbReference type="HOGENOM" id="CLU_055011_0_0_1"/>
<evidence type="ECO:0000259" key="1">
    <source>
        <dbReference type="Pfam" id="PF03407"/>
    </source>
</evidence>